<dbReference type="eggNOG" id="COG2327">
    <property type="taxonomic scope" value="Bacteria"/>
</dbReference>
<dbReference type="AlphaFoldDB" id="K9ZIV0"/>
<evidence type="ECO:0000259" key="1">
    <source>
        <dbReference type="Pfam" id="PF04230"/>
    </source>
</evidence>
<dbReference type="OrthoDB" id="9803627at2"/>
<keyword evidence="3" id="KW-1185">Reference proteome</keyword>
<name>K9ZIV0_ANACC</name>
<dbReference type="PATRIC" id="fig|272123.3.peg.4110"/>
<evidence type="ECO:0000313" key="3">
    <source>
        <dbReference type="Proteomes" id="UP000010474"/>
    </source>
</evidence>
<evidence type="ECO:0000313" key="2">
    <source>
        <dbReference type="EMBL" id="AFZ59163.1"/>
    </source>
</evidence>
<dbReference type="STRING" id="272123.Anacy_3782"/>
<dbReference type="Pfam" id="PF04230">
    <property type="entry name" value="PS_pyruv_trans"/>
    <property type="match status" value="1"/>
</dbReference>
<reference evidence="3" key="1">
    <citation type="journal article" date="2013" name="Proc. Natl. Acad. Sci. U.S.A.">
        <title>Improving the coverage of the cyanobacterial phylum using diversity-driven genome sequencing.</title>
        <authorList>
            <person name="Shih P.M."/>
            <person name="Wu D."/>
            <person name="Latifi A."/>
            <person name="Axen S.D."/>
            <person name="Fewer D.P."/>
            <person name="Talla E."/>
            <person name="Calteau A."/>
            <person name="Cai F."/>
            <person name="Tandeau de Marsac N."/>
            <person name="Rippka R."/>
            <person name="Herdman M."/>
            <person name="Sivonen K."/>
            <person name="Coursin T."/>
            <person name="Laurent T."/>
            <person name="Goodwin L."/>
            <person name="Nolan M."/>
            <person name="Davenport K.W."/>
            <person name="Han C.S."/>
            <person name="Rubin E.M."/>
            <person name="Eisen J.A."/>
            <person name="Woyke T."/>
            <person name="Gugger M."/>
            <person name="Kerfeld C.A."/>
        </authorList>
    </citation>
    <scope>NUCLEOTIDE SEQUENCE [LARGE SCALE GENOMIC DNA]</scope>
    <source>
        <strain evidence="3">ATCC 27899 / PCC 7122</strain>
    </source>
</reference>
<dbReference type="KEGG" id="acy:Anacy_3782"/>
<gene>
    <name evidence="2" type="ordered locus">Anacy_3782</name>
</gene>
<dbReference type="Proteomes" id="UP000010474">
    <property type="component" value="Chromosome"/>
</dbReference>
<accession>K9ZIV0</accession>
<organism evidence="2 3">
    <name type="scientific">Anabaena cylindrica (strain ATCC 27899 / PCC 7122)</name>
    <dbReference type="NCBI Taxonomy" id="272123"/>
    <lineage>
        <taxon>Bacteria</taxon>
        <taxon>Bacillati</taxon>
        <taxon>Cyanobacteriota</taxon>
        <taxon>Cyanophyceae</taxon>
        <taxon>Nostocales</taxon>
        <taxon>Nostocaceae</taxon>
        <taxon>Anabaena</taxon>
    </lineage>
</organism>
<protein>
    <submittedName>
        <fullName evidence="2">ExoV-like protein</fullName>
    </submittedName>
</protein>
<feature type="domain" description="Polysaccharide pyruvyl transferase" evidence="1">
    <location>
        <begin position="49"/>
        <end position="191"/>
    </location>
</feature>
<proteinExistence type="predicted"/>
<dbReference type="InterPro" id="IPR007345">
    <property type="entry name" value="Polysacch_pyruvyl_Trfase"/>
</dbReference>
<sequence length="283" mass="32177">MKLHYYDGKSTNLQVGNFGDDLNPWLWMQLIPNILDGDGEKLFVGIGTLLNEHLPKNTQKIIFGSGVGYGKIPNVDSTWKIYFVRGPLSARALNLEASLGITDPAILVRQCFAQTGQKKYRWSYIPHFSQEIHNGGAWQEICQSLNIHYINPTASIEQVLTEISESDILFAEAMHGAIIADAFRTPWVAVKTNEKILDFKWNDWLNSVGLTYQPHMIKRIASLIGKKSFLRACDYQSIRTQMYYMLITAKPFLSNFSKSKELEERVMLKLEALKTDVTKGLLN</sequence>
<dbReference type="HOGENOM" id="CLU_064297_0_0_3"/>
<dbReference type="EMBL" id="CP003659">
    <property type="protein sequence ID" value="AFZ59163.1"/>
    <property type="molecule type" value="Genomic_DNA"/>
</dbReference>
<dbReference type="RefSeq" id="WP_015215784.1">
    <property type="nucleotide sequence ID" value="NC_019771.1"/>
</dbReference>